<dbReference type="VEuPathDB" id="FungiDB:LEMA_P019070.1"/>
<dbReference type="EMBL" id="FP929138">
    <property type="protein sequence ID" value="CBY00777.1"/>
    <property type="molecule type" value="Genomic_DNA"/>
</dbReference>
<dbReference type="Proteomes" id="UP000002668">
    <property type="component" value="Genome"/>
</dbReference>
<evidence type="ECO:0000313" key="3">
    <source>
        <dbReference type="Proteomes" id="UP000002668"/>
    </source>
</evidence>
<dbReference type="InParanoid" id="E5AAT6"/>
<accession>E5AAT6</accession>
<dbReference type="AlphaFoldDB" id="E5AAT6"/>
<gene>
    <name evidence="2" type="ORF">LEMA_P019070.1</name>
</gene>
<evidence type="ECO:0000313" key="2">
    <source>
        <dbReference type="EMBL" id="CBY00777.1"/>
    </source>
</evidence>
<protein>
    <submittedName>
        <fullName evidence="2">Predicted protein</fullName>
    </submittedName>
</protein>
<sequence>MVSFLMFCLTSHSTSSWLCMRKEAGRVHGANGQTADSADSVSQCLGCGPGWMQDIQWLRVQTPEPRLGGQMPDRTFKCLSKNRRQANATLVASCLLPFQLAAGSSSIITIMAWAWHGMAWAWHDMAVHGPPLSGALGLFTILTVHTTSPPQRLRSGITQAAGQRQHV</sequence>
<organism evidence="3">
    <name type="scientific">Leptosphaeria maculans (strain JN3 / isolate v23.1.3 / race Av1-4-5-6-7-8)</name>
    <name type="common">Blackleg fungus</name>
    <name type="synonym">Phoma lingam</name>
    <dbReference type="NCBI Taxonomy" id="985895"/>
    <lineage>
        <taxon>Eukaryota</taxon>
        <taxon>Fungi</taxon>
        <taxon>Dikarya</taxon>
        <taxon>Ascomycota</taxon>
        <taxon>Pezizomycotina</taxon>
        <taxon>Dothideomycetes</taxon>
        <taxon>Pleosporomycetidae</taxon>
        <taxon>Pleosporales</taxon>
        <taxon>Pleosporineae</taxon>
        <taxon>Leptosphaeriaceae</taxon>
        <taxon>Plenodomus</taxon>
        <taxon>Plenodomus lingam/Leptosphaeria maculans species complex</taxon>
    </lineage>
</organism>
<evidence type="ECO:0000256" key="1">
    <source>
        <dbReference type="SAM" id="SignalP"/>
    </source>
</evidence>
<dbReference type="HOGENOM" id="CLU_1594841_0_0_1"/>
<feature type="chain" id="PRO_5003192537" evidence="1">
    <location>
        <begin position="17"/>
        <end position="167"/>
    </location>
</feature>
<feature type="signal peptide" evidence="1">
    <location>
        <begin position="1"/>
        <end position="16"/>
    </location>
</feature>
<reference evidence="3" key="1">
    <citation type="journal article" date="2011" name="Nat. Commun.">
        <title>Effector diversification within compartments of the Leptosphaeria maculans genome affected by Repeat-Induced Point mutations.</title>
        <authorList>
            <person name="Rouxel T."/>
            <person name="Grandaubert J."/>
            <person name="Hane J.K."/>
            <person name="Hoede C."/>
            <person name="van de Wouw A.P."/>
            <person name="Couloux A."/>
            <person name="Dominguez V."/>
            <person name="Anthouard V."/>
            <person name="Bally P."/>
            <person name="Bourras S."/>
            <person name="Cozijnsen A.J."/>
            <person name="Ciuffetti L.M."/>
            <person name="Degrave A."/>
            <person name="Dilmaghani A."/>
            <person name="Duret L."/>
            <person name="Fudal I."/>
            <person name="Goodwin S.B."/>
            <person name="Gout L."/>
            <person name="Glaser N."/>
            <person name="Linglin J."/>
            <person name="Kema G.H.J."/>
            <person name="Lapalu N."/>
            <person name="Lawrence C.B."/>
            <person name="May K."/>
            <person name="Meyer M."/>
            <person name="Ollivier B."/>
            <person name="Poulain J."/>
            <person name="Schoch C.L."/>
            <person name="Simon A."/>
            <person name="Spatafora J.W."/>
            <person name="Stachowiak A."/>
            <person name="Turgeon B.G."/>
            <person name="Tyler B.M."/>
            <person name="Vincent D."/>
            <person name="Weissenbach J."/>
            <person name="Amselem J."/>
            <person name="Quesneville H."/>
            <person name="Oliver R.P."/>
            <person name="Wincker P."/>
            <person name="Balesdent M.-H."/>
            <person name="Howlett B.J."/>
        </authorList>
    </citation>
    <scope>NUCLEOTIDE SEQUENCE [LARGE SCALE GENOMIC DNA]</scope>
    <source>
        <strain evidence="3">JN3 / isolate v23.1.3 / race Av1-4-5-6-7-8</strain>
    </source>
</reference>
<proteinExistence type="predicted"/>
<name>E5AAT6_LEPMJ</name>
<keyword evidence="3" id="KW-1185">Reference proteome</keyword>
<keyword evidence="1" id="KW-0732">Signal</keyword>